<keyword evidence="2" id="KW-1185">Reference proteome</keyword>
<dbReference type="Gene3D" id="3.20.20.410">
    <property type="entry name" value="Protein of unknown function UPF0759"/>
    <property type="match status" value="1"/>
</dbReference>
<organism evidence="1 2">
    <name type="scientific">Chitinophaga caseinilytica</name>
    <dbReference type="NCBI Taxonomy" id="2267521"/>
    <lineage>
        <taxon>Bacteria</taxon>
        <taxon>Pseudomonadati</taxon>
        <taxon>Bacteroidota</taxon>
        <taxon>Chitinophagia</taxon>
        <taxon>Chitinophagales</taxon>
        <taxon>Chitinophagaceae</taxon>
        <taxon>Chitinophaga</taxon>
    </lineage>
</organism>
<evidence type="ECO:0000313" key="2">
    <source>
        <dbReference type="Proteomes" id="UP001449657"/>
    </source>
</evidence>
<dbReference type="InterPro" id="IPR002763">
    <property type="entry name" value="DUF72"/>
</dbReference>
<reference evidence="1 2" key="1">
    <citation type="submission" date="2024-03" db="EMBL/GenBank/DDBJ databases">
        <title>Chitinophaga caseinilytica sp. nov., a casein hydrolysing bacterium isolated from forest soil.</title>
        <authorList>
            <person name="Lee D.S."/>
            <person name="Han D.M."/>
            <person name="Baek J.H."/>
            <person name="Choi D.G."/>
            <person name="Jeon J.H."/>
            <person name="Jeon C.O."/>
        </authorList>
    </citation>
    <scope>NUCLEOTIDE SEQUENCE [LARGE SCALE GENOMIC DNA]</scope>
    <source>
        <strain evidence="1 2">KACC 19118</strain>
    </source>
</reference>
<dbReference type="EMBL" id="CP150096">
    <property type="protein sequence ID" value="WZN44947.1"/>
    <property type="molecule type" value="Genomic_DNA"/>
</dbReference>
<gene>
    <name evidence="1" type="ORF">WJU22_18790</name>
</gene>
<sequence length="250" mass="28695">MKEKQTGKFHSGTSGLVLPVPNKQAFPPEFRDKTRLAYYGSLFNSIEINRSFYTVPMAGTVKRWVEEVPRHFTFTFKLWRGITHVKDLAYRDEDVHRFMQAIAGAGEKKGCLLIQLPPSIGVDHLQKIERLIHLVQTEGSGWKIALELRHASWYNAETFAMADNMGCSIVLHDMPRSANERLNPAAPFVYLRFHGPAGDYKGGYGPAHLRFRCRQIRAWRREGKEVFVYFNNTIGDAIQDLLALNRMVER</sequence>
<dbReference type="SUPFAM" id="SSF117396">
    <property type="entry name" value="TM1631-like"/>
    <property type="match status" value="1"/>
</dbReference>
<proteinExistence type="predicted"/>
<dbReference type="Proteomes" id="UP001449657">
    <property type="component" value="Chromosome"/>
</dbReference>
<protein>
    <submittedName>
        <fullName evidence="1">DUF72 domain-containing protein</fullName>
    </submittedName>
</protein>
<dbReference type="PANTHER" id="PTHR30348">
    <property type="entry name" value="UNCHARACTERIZED PROTEIN YECE"/>
    <property type="match status" value="1"/>
</dbReference>
<name>A0ABZ2Z0V7_9BACT</name>
<evidence type="ECO:0000313" key="1">
    <source>
        <dbReference type="EMBL" id="WZN44947.1"/>
    </source>
</evidence>
<dbReference type="InterPro" id="IPR036520">
    <property type="entry name" value="UPF0759_sf"/>
</dbReference>
<dbReference type="Pfam" id="PF01904">
    <property type="entry name" value="DUF72"/>
    <property type="match status" value="1"/>
</dbReference>
<accession>A0ABZ2Z0V7</accession>
<dbReference type="RefSeq" id="WP_341839706.1">
    <property type="nucleotide sequence ID" value="NZ_CP149792.1"/>
</dbReference>
<dbReference type="PANTHER" id="PTHR30348:SF14">
    <property type="entry name" value="BLR8050 PROTEIN"/>
    <property type="match status" value="1"/>
</dbReference>